<dbReference type="InterPro" id="IPR036591">
    <property type="entry name" value="YggU-like_sf"/>
</dbReference>
<dbReference type="PANTHER" id="PTHR13420">
    <property type="entry name" value="UPF0235 PROTEIN C15ORF40"/>
    <property type="match status" value="1"/>
</dbReference>
<reference evidence="2" key="1">
    <citation type="submission" date="2009-10" db="EMBL/GenBank/DDBJ databases">
        <title>Diversity of trophic interactions inside an arsenic-rich microbial ecosystem.</title>
        <authorList>
            <person name="Bertin P.N."/>
            <person name="Heinrich-Salmeron A."/>
            <person name="Pelletier E."/>
            <person name="Goulhen-Chollet F."/>
            <person name="Arsene-Ploetze F."/>
            <person name="Gallien S."/>
            <person name="Calteau A."/>
            <person name="Vallenet D."/>
            <person name="Casiot C."/>
            <person name="Chane-Woon-Ming B."/>
            <person name="Giloteaux L."/>
            <person name="Barakat M."/>
            <person name="Bonnefoy V."/>
            <person name="Bruneel O."/>
            <person name="Chandler M."/>
            <person name="Cleiss J."/>
            <person name="Duran R."/>
            <person name="Elbaz-Poulichet F."/>
            <person name="Fonknechten N."/>
            <person name="Lauga B."/>
            <person name="Mornico D."/>
            <person name="Ortet P."/>
            <person name="Schaeffer C."/>
            <person name="Siguier P."/>
            <person name="Alexander Thil Smith A."/>
            <person name="Van Dorsselaer A."/>
            <person name="Weissenbach J."/>
            <person name="Medigue C."/>
            <person name="Le Paslier D."/>
        </authorList>
    </citation>
    <scope>NUCLEOTIDE SEQUENCE</scope>
</reference>
<dbReference type="SUPFAM" id="SSF69786">
    <property type="entry name" value="YggU-like"/>
    <property type="match status" value="1"/>
</dbReference>
<evidence type="ECO:0000313" key="2">
    <source>
        <dbReference type="EMBL" id="CBH99011.1"/>
    </source>
</evidence>
<protein>
    <recommendedName>
        <fullName evidence="3">Protein containing DUF167</fullName>
    </recommendedName>
</protein>
<dbReference type="PANTHER" id="PTHR13420:SF7">
    <property type="entry name" value="UPF0235 PROTEIN C15ORF40"/>
    <property type="match status" value="1"/>
</dbReference>
<proteinExistence type="inferred from homology"/>
<organism evidence="2">
    <name type="scientific">mine drainage metagenome</name>
    <dbReference type="NCBI Taxonomy" id="410659"/>
    <lineage>
        <taxon>unclassified sequences</taxon>
        <taxon>metagenomes</taxon>
        <taxon>ecological metagenomes</taxon>
    </lineage>
</organism>
<dbReference type="InterPro" id="IPR003746">
    <property type="entry name" value="DUF167"/>
</dbReference>
<dbReference type="SMART" id="SM01152">
    <property type="entry name" value="DUF167"/>
    <property type="match status" value="1"/>
</dbReference>
<dbReference type="AlphaFoldDB" id="E6PVQ4"/>
<dbReference type="GO" id="GO:0005737">
    <property type="term" value="C:cytoplasm"/>
    <property type="evidence" value="ECO:0007669"/>
    <property type="project" value="TreeGrafter"/>
</dbReference>
<accession>E6PVQ4</accession>
<dbReference type="NCBIfam" id="TIGR00251">
    <property type="entry name" value="DUF167 family protein"/>
    <property type="match status" value="1"/>
</dbReference>
<dbReference type="HAMAP" id="MF_00634">
    <property type="entry name" value="UPF0235"/>
    <property type="match status" value="1"/>
</dbReference>
<name>E6PVQ4_9ZZZZ</name>
<sequence length="111" mass="12247">MDAIHWAWLREGRHGATLLVAAQPGAKTTAWVGLHDGALRIRIAAPALDDRGNAALCAWLADALHVARRDVWIERGEKSRRKQVAVRMPAVQALAFLRPLLEQAQAQRVSD</sequence>
<evidence type="ECO:0008006" key="3">
    <source>
        <dbReference type="Google" id="ProtNLM"/>
    </source>
</evidence>
<dbReference type="Gene3D" id="3.30.1200.10">
    <property type="entry name" value="YggU-like"/>
    <property type="match status" value="1"/>
</dbReference>
<dbReference type="Pfam" id="PF02594">
    <property type="entry name" value="DUF167"/>
    <property type="match status" value="1"/>
</dbReference>
<gene>
    <name evidence="2" type="ORF">CARN2_0185</name>
</gene>
<comment type="similarity">
    <text evidence="1">Belongs to the UPF0235 family.</text>
</comment>
<evidence type="ECO:0000256" key="1">
    <source>
        <dbReference type="ARBA" id="ARBA00010364"/>
    </source>
</evidence>
<dbReference type="EMBL" id="CABM01000065">
    <property type="protein sequence ID" value="CBH99011.1"/>
    <property type="molecule type" value="Genomic_DNA"/>
</dbReference>
<comment type="caution">
    <text evidence="2">The sequence shown here is derived from an EMBL/GenBank/DDBJ whole genome shotgun (WGS) entry which is preliminary data.</text>
</comment>